<evidence type="ECO:0000256" key="1">
    <source>
        <dbReference type="SAM" id="Phobius"/>
    </source>
</evidence>
<comment type="caution">
    <text evidence="2">The sequence shown here is derived from an EMBL/GenBank/DDBJ whole genome shotgun (WGS) entry which is preliminary data.</text>
</comment>
<accession>A0A9D2D1A1</accession>
<dbReference type="GO" id="GO:0005886">
    <property type="term" value="C:plasma membrane"/>
    <property type="evidence" value="ECO:0007669"/>
    <property type="project" value="TreeGrafter"/>
</dbReference>
<dbReference type="Gene3D" id="1.20.1250.20">
    <property type="entry name" value="MFS general substrate transporter like domains"/>
    <property type="match status" value="1"/>
</dbReference>
<dbReference type="PANTHER" id="PTHR11328">
    <property type="entry name" value="MAJOR FACILITATOR SUPERFAMILY DOMAIN-CONTAINING PROTEIN"/>
    <property type="match status" value="1"/>
</dbReference>
<evidence type="ECO:0000313" key="3">
    <source>
        <dbReference type="Proteomes" id="UP000824024"/>
    </source>
</evidence>
<feature type="transmembrane region" description="Helical" evidence="1">
    <location>
        <begin position="88"/>
        <end position="107"/>
    </location>
</feature>
<evidence type="ECO:0000313" key="2">
    <source>
        <dbReference type="EMBL" id="HIZ06680.1"/>
    </source>
</evidence>
<feature type="transmembrane region" description="Helical" evidence="1">
    <location>
        <begin position="119"/>
        <end position="140"/>
    </location>
</feature>
<dbReference type="Pfam" id="PF13347">
    <property type="entry name" value="MFS_2"/>
    <property type="match status" value="1"/>
</dbReference>
<dbReference type="SUPFAM" id="SSF103473">
    <property type="entry name" value="MFS general substrate transporter"/>
    <property type="match status" value="1"/>
</dbReference>
<gene>
    <name evidence="2" type="ORF">IAA08_01950</name>
</gene>
<organism evidence="2 3">
    <name type="scientific">Candidatus Eubacterium avistercoris</name>
    <dbReference type="NCBI Taxonomy" id="2838567"/>
    <lineage>
        <taxon>Bacteria</taxon>
        <taxon>Bacillati</taxon>
        <taxon>Bacillota</taxon>
        <taxon>Clostridia</taxon>
        <taxon>Eubacteriales</taxon>
        <taxon>Eubacteriaceae</taxon>
        <taxon>Eubacterium</taxon>
    </lineage>
</organism>
<feature type="transmembrane region" description="Helical" evidence="1">
    <location>
        <begin position="20"/>
        <end position="41"/>
    </location>
</feature>
<proteinExistence type="predicted"/>
<dbReference type="InterPro" id="IPR039672">
    <property type="entry name" value="MFS_2"/>
</dbReference>
<dbReference type="GO" id="GO:0008643">
    <property type="term" value="P:carbohydrate transport"/>
    <property type="evidence" value="ECO:0007669"/>
    <property type="project" value="InterPro"/>
</dbReference>
<dbReference type="Proteomes" id="UP000824024">
    <property type="component" value="Unassembled WGS sequence"/>
</dbReference>
<reference evidence="2" key="1">
    <citation type="journal article" date="2021" name="PeerJ">
        <title>Extensive microbial diversity within the chicken gut microbiome revealed by metagenomics and culture.</title>
        <authorList>
            <person name="Gilroy R."/>
            <person name="Ravi A."/>
            <person name="Getino M."/>
            <person name="Pursley I."/>
            <person name="Horton D.L."/>
            <person name="Alikhan N.F."/>
            <person name="Baker D."/>
            <person name="Gharbi K."/>
            <person name="Hall N."/>
            <person name="Watson M."/>
            <person name="Adriaenssens E.M."/>
            <person name="Foster-Nyarko E."/>
            <person name="Jarju S."/>
            <person name="Secka A."/>
            <person name="Antonio M."/>
            <person name="Oren A."/>
            <person name="Chaudhuri R.R."/>
            <person name="La Ragione R."/>
            <person name="Hildebrand F."/>
            <person name="Pallen M.J."/>
        </authorList>
    </citation>
    <scope>NUCLEOTIDE SEQUENCE</scope>
    <source>
        <strain evidence="2">CHK192-9172</strain>
    </source>
</reference>
<protein>
    <submittedName>
        <fullName evidence="2">MFS transporter</fullName>
    </submittedName>
</protein>
<sequence length="165" mass="18668">MEQKMQKLQTNIRLGFGRQIGFGLGEFAGQFFFSFWSSYLSVYYTDIVGIAPAVVSAIFMIARIWDAVNDPVFGNIADRHRHKKFGRYRPWILFGTPILAILSILMFHVPDAAPNEMKIIYITITYILAGMAFTAVNIPYMSMQSTLTTNPQSRINIYYGNGSSS</sequence>
<dbReference type="AlphaFoldDB" id="A0A9D2D1A1"/>
<keyword evidence="1" id="KW-1133">Transmembrane helix</keyword>
<dbReference type="GO" id="GO:0015293">
    <property type="term" value="F:symporter activity"/>
    <property type="evidence" value="ECO:0007669"/>
    <property type="project" value="InterPro"/>
</dbReference>
<feature type="transmembrane region" description="Helical" evidence="1">
    <location>
        <begin position="47"/>
        <end position="68"/>
    </location>
</feature>
<dbReference type="PANTHER" id="PTHR11328:SF24">
    <property type="entry name" value="MAJOR FACILITATOR SUPERFAMILY (MFS) PROFILE DOMAIN-CONTAINING PROTEIN"/>
    <property type="match status" value="1"/>
</dbReference>
<keyword evidence="1" id="KW-0472">Membrane</keyword>
<keyword evidence="1" id="KW-0812">Transmembrane</keyword>
<name>A0A9D2D1A1_9FIRM</name>
<reference evidence="2" key="2">
    <citation type="submission" date="2021-04" db="EMBL/GenBank/DDBJ databases">
        <authorList>
            <person name="Gilroy R."/>
        </authorList>
    </citation>
    <scope>NUCLEOTIDE SEQUENCE</scope>
    <source>
        <strain evidence="2">CHK192-9172</strain>
    </source>
</reference>
<dbReference type="InterPro" id="IPR036259">
    <property type="entry name" value="MFS_trans_sf"/>
</dbReference>
<dbReference type="EMBL" id="DXCH01000051">
    <property type="protein sequence ID" value="HIZ06680.1"/>
    <property type="molecule type" value="Genomic_DNA"/>
</dbReference>